<proteinExistence type="predicted"/>
<name>A0ACC0VK89_9STRA</name>
<keyword evidence="2" id="KW-1185">Reference proteome</keyword>
<gene>
    <name evidence="1" type="ORF">PsorP6_004004</name>
</gene>
<reference evidence="1 2" key="1">
    <citation type="journal article" date="2022" name="bioRxiv">
        <title>The genome of the oomycete Peronosclerospora sorghi, a cosmopolitan pathogen of maize and sorghum, is inflated with dispersed pseudogenes.</title>
        <authorList>
            <person name="Fletcher K."/>
            <person name="Martin F."/>
            <person name="Isakeit T."/>
            <person name="Cavanaugh K."/>
            <person name="Magill C."/>
            <person name="Michelmore R."/>
        </authorList>
    </citation>
    <scope>NUCLEOTIDE SEQUENCE [LARGE SCALE GENOMIC DNA]</scope>
    <source>
        <strain evidence="1">P6</strain>
    </source>
</reference>
<evidence type="ECO:0000313" key="2">
    <source>
        <dbReference type="Proteomes" id="UP001163321"/>
    </source>
</evidence>
<accession>A0ACC0VK89</accession>
<evidence type="ECO:0000313" key="1">
    <source>
        <dbReference type="EMBL" id="KAI9906268.1"/>
    </source>
</evidence>
<dbReference type="EMBL" id="CM047587">
    <property type="protein sequence ID" value="KAI9906268.1"/>
    <property type="molecule type" value="Genomic_DNA"/>
</dbReference>
<sequence length="181" mass="21182">MLFDFIAVRTPWATLVQICKRGDSAVSILFCYFLFCWVGWSRVREPMTLPTWCWLRRPVASQCVIYLTAQRPTSRLVTRSCVTTLKIVLRFLRHTPTAAFVSCVPKPDAKRVITFSNNNDFVSFRQHVFKVTGREVELQECGPRFELQLYQVKLGTLDQKPSEHEWVLYPYMNSAKKRRVL</sequence>
<comment type="caution">
    <text evidence="1">The sequence shown here is derived from an EMBL/GenBank/DDBJ whole genome shotgun (WGS) entry which is preliminary data.</text>
</comment>
<dbReference type="Proteomes" id="UP001163321">
    <property type="component" value="Chromosome 8"/>
</dbReference>
<protein>
    <submittedName>
        <fullName evidence="1">Uncharacterized protein</fullName>
    </submittedName>
</protein>
<organism evidence="1 2">
    <name type="scientific">Peronosclerospora sorghi</name>
    <dbReference type="NCBI Taxonomy" id="230839"/>
    <lineage>
        <taxon>Eukaryota</taxon>
        <taxon>Sar</taxon>
        <taxon>Stramenopiles</taxon>
        <taxon>Oomycota</taxon>
        <taxon>Peronosporomycetes</taxon>
        <taxon>Peronosporales</taxon>
        <taxon>Peronosporaceae</taxon>
        <taxon>Peronosclerospora</taxon>
    </lineage>
</organism>